<dbReference type="GO" id="GO:0008289">
    <property type="term" value="F:lipid binding"/>
    <property type="evidence" value="ECO:0007669"/>
    <property type="project" value="UniProtKB-KW"/>
</dbReference>
<dbReference type="SUPFAM" id="SSF82549">
    <property type="entry name" value="DAK1/DegV-like"/>
    <property type="match status" value="1"/>
</dbReference>
<dbReference type="InterPro" id="IPR050270">
    <property type="entry name" value="DegV_domain_contain"/>
</dbReference>
<dbReference type="PANTHER" id="PTHR33434">
    <property type="entry name" value="DEGV DOMAIN-CONTAINING PROTEIN DR_1986-RELATED"/>
    <property type="match status" value="1"/>
</dbReference>
<dbReference type="PANTHER" id="PTHR33434:SF2">
    <property type="entry name" value="FATTY ACID-BINDING PROTEIN TM_1468"/>
    <property type="match status" value="1"/>
</dbReference>
<dbReference type="Gene3D" id="3.40.50.10170">
    <property type="match status" value="1"/>
</dbReference>
<feature type="non-terminal residue" evidence="2">
    <location>
        <position position="274"/>
    </location>
</feature>
<evidence type="ECO:0008006" key="3">
    <source>
        <dbReference type="Google" id="ProtNLM"/>
    </source>
</evidence>
<keyword evidence="1" id="KW-0446">Lipid-binding</keyword>
<gene>
    <name evidence="2" type="ORF">S06H3_20460</name>
</gene>
<evidence type="ECO:0000256" key="1">
    <source>
        <dbReference type="ARBA" id="ARBA00023121"/>
    </source>
</evidence>
<proteinExistence type="predicted"/>
<dbReference type="AlphaFoldDB" id="X1N6K4"/>
<comment type="caution">
    <text evidence="2">The sequence shown here is derived from an EMBL/GenBank/DDBJ whole genome shotgun (WGS) entry which is preliminary data.</text>
</comment>
<dbReference type="EMBL" id="BARV01010597">
    <property type="protein sequence ID" value="GAI14269.1"/>
    <property type="molecule type" value="Genomic_DNA"/>
</dbReference>
<name>X1N6K4_9ZZZZ</name>
<sequence length="274" mass="30096">GRFLTQKVAVVTDSIACLTKELTEQYGIEIIPLNFYAGGKLYKDWVDVTPSEAYELFLKDPDSFKTSSASPEDCLKVYRSASKRAKDIFCVTVSLKLSAVYNVAQEAKELAKTELPQTSIEVLDSQTATAAEGFVALAAALAAMEGKNLAEVASAAEEMRDRVSCVVLLDTMRHVFRSGRIPKIAAQVGSAFNIRPIFTVSGVVHFTGAVRNRKHGINRILQIMRAKVGQSPVHVAVMHAYALDEAERLKERVLAEFNCAELWLTEFSPLMGYA</sequence>
<protein>
    <recommendedName>
        <fullName evidence="3">DegV family protein</fullName>
    </recommendedName>
</protein>
<dbReference type="PROSITE" id="PS51482">
    <property type="entry name" value="DEGV"/>
    <property type="match status" value="1"/>
</dbReference>
<organism evidence="2">
    <name type="scientific">marine sediment metagenome</name>
    <dbReference type="NCBI Taxonomy" id="412755"/>
    <lineage>
        <taxon>unclassified sequences</taxon>
        <taxon>metagenomes</taxon>
        <taxon>ecological metagenomes</taxon>
    </lineage>
</organism>
<reference evidence="2" key="1">
    <citation type="journal article" date="2014" name="Front. Microbiol.">
        <title>High frequency of phylogenetically diverse reductive dehalogenase-homologous genes in deep subseafloor sedimentary metagenomes.</title>
        <authorList>
            <person name="Kawai M."/>
            <person name="Futagami T."/>
            <person name="Toyoda A."/>
            <person name="Takaki Y."/>
            <person name="Nishi S."/>
            <person name="Hori S."/>
            <person name="Arai W."/>
            <person name="Tsubouchi T."/>
            <person name="Morono Y."/>
            <person name="Uchiyama I."/>
            <person name="Ito T."/>
            <person name="Fujiyama A."/>
            <person name="Inagaki F."/>
            <person name="Takami H."/>
        </authorList>
    </citation>
    <scope>NUCLEOTIDE SEQUENCE</scope>
    <source>
        <strain evidence="2">Expedition CK06-06</strain>
    </source>
</reference>
<feature type="non-terminal residue" evidence="2">
    <location>
        <position position="1"/>
    </location>
</feature>
<dbReference type="Pfam" id="PF02645">
    <property type="entry name" value="DegV"/>
    <property type="match status" value="1"/>
</dbReference>
<evidence type="ECO:0000313" key="2">
    <source>
        <dbReference type="EMBL" id="GAI14269.1"/>
    </source>
</evidence>
<dbReference type="NCBIfam" id="TIGR00762">
    <property type="entry name" value="DegV"/>
    <property type="match status" value="1"/>
</dbReference>
<dbReference type="InterPro" id="IPR043168">
    <property type="entry name" value="DegV_C"/>
</dbReference>
<accession>X1N6K4</accession>
<dbReference type="Gene3D" id="3.30.1180.10">
    <property type="match status" value="1"/>
</dbReference>
<dbReference type="InterPro" id="IPR003797">
    <property type="entry name" value="DegV"/>
</dbReference>